<evidence type="ECO:0000259" key="1">
    <source>
        <dbReference type="Pfam" id="PF03435"/>
    </source>
</evidence>
<gene>
    <name evidence="2" type="ORF">RM877_16010</name>
</gene>
<reference evidence="3" key="1">
    <citation type="submission" date="2023-07" db="EMBL/GenBank/DDBJ databases">
        <title>30 novel species of actinomycetes from the DSMZ collection.</title>
        <authorList>
            <person name="Nouioui I."/>
        </authorList>
    </citation>
    <scope>NUCLEOTIDE SEQUENCE [LARGE SCALE GENOMIC DNA]</scope>
    <source>
        <strain evidence="3">DSM 41981</strain>
    </source>
</reference>
<name>A0ABD5EPA2_9ACTN</name>
<dbReference type="RefSeq" id="WP_311638628.1">
    <property type="nucleotide sequence ID" value="NZ_JAVRES010000006.1"/>
</dbReference>
<dbReference type="InterPro" id="IPR005097">
    <property type="entry name" value="Sacchrp_dh_NADP-bd"/>
</dbReference>
<dbReference type="PANTHER" id="PTHR43796">
    <property type="entry name" value="CARBOXYNORSPERMIDINE SYNTHASE"/>
    <property type="match status" value="1"/>
</dbReference>
<dbReference type="AlphaFoldDB" id="A0ABD5EPA2"/>
<keyword evidence="3" id="KW-1185">Reference proteome</keyword>
<dbReference type="PANTHER" id="PTHR43796:SF2">
    <property type="entry name" value="CARBOXYNORSPERMIDINE SYNTHASE"/>
    <property type="match status" value="1"/>
</dbReference>
<dbReference type="Proteomes" id="UP001183535">
    <property type="component" value="Unassembled WGS sequence"/>
</dbReference>
<sequence>MTTAKIPGAGPAGRILVVGGHGAVGTVVVRALDAWFPGRVLPAGRDEARARRTGGVRVDVGDPDGFRRLLDRGGVALVVLCVEPRDATVARLCLERGVGLVDVGATARLLDGVTALGETAGRAGAPAVLSVGVAPGLTNLLARRVHEAVGGADRVDLTLLLGAGERHGADALRWTVEGLATPVPGRPARVGLPDHGTRTAHPFPFSDQYTLPGTLGVPDVTTRLCLDSRPLNAALFALRRGGRARPAARPGVRRLLRDVMGRVHVGGDAFAVRADAWRGERHAGLVLGGRAQSRVTGLVAAHVARAVLDGAVPAGVRHIEEVAALTGLPDRLAAEGAVSLRTVTSGAPRPAGSAR</sequence>
<dbReference type="InterPro" id="IPR036291">
    <property type="entry name" value="NAD(P)-bd_dom_sf"/>
</dbReference>
<dbReference type="Pfam" id="PF03435">
    <property type="entry name" value="Sacchrp_dh_NADP"/>
    <property type="match status" value="1"/>
</dbReference>
<protein>
    <submittedName>
        <fullName evidence="2">Saccharopine dehydrogenase NADP-binding domain-containing protein</fullName>
    </submittedName>
</protein>
<dbReference type="SUPFAM" id="SSF51735">
    <property type="entry name" value="NAD(P)-binding Rossmann-fold domains"/>
    <property type="match status" value="1"/>
</dbReference>
<accession>A0ABD5EPA2</accession>
<feature type="domain" description="Saccharopine dehydrogenase NADP binding" evidence="1">
    <location>
        <begin position="15"/>
        <end position="127"/>
    </location>
</feature>
<dbReference type="EMBL" id="JAVRES010000006">
    <property type="protein sequence ID" value="MDT0436189.1"/>
    <property type="molecule type" value="Genomic_DNA"/>
</dbReference>
<proteinExistence type="predicted"/>
<dbReference type="Gene3D" id="3.40.50.720">
    <property type="entry name" value="NAD(P)-binding Rossmann-like Domain"/>
    <property type="match status" value="1"/>
</dbReference>
<evidence type="ECO:0000313" key="2">
    <source>
        <dbReference type="EMBL" id="MDT0436189.1"/>
    </source>
</evidence>
<comment type="caution">
    <text evidence="2">The sequence shown here is derived from an EMBL/GenBank/DDBJ whole genome shotgun (WGS) entry which is preliminary data.</text>
</comment>
<evidence type="ECO:0000313" key="3">
    <source>
        <dbReference type="Proteomes" id="UP001183535"/>
    </source>
</evidence>
<organism evidence="2 3">
    <name type="scientific">Streptomyces doudnae</name>
    <dbReference type="NCBI Taxonomy" id="3075536"/>
    <lineage>
        <taxon>Bacteria</taxon>
        <taxon>Bacillati</taxon>
        <taxon>Actinomycetota</taxon>
        <taxon>Actinomycetes</taxon>
        <taxon>Kitasatosporales</taxon>
        <taxon>Streptomycetaceae</taxon>
        <taxon>Streptomyces</taxon>
    </lineage>
</organism>